<dbReference type="GeneID" id="101861616"/>
<keyword evidence="2" id="KW-0472">Membrane</keyword>
<keyword evidence="2" id="KW-1133">Transmembrane helix</keyword>
<keyword evidence="2" id="KW-0812">Transmembrane</keyword>
<feature type="chain" id="PRO_5046803903" evidence="3">
    <location>
        <begin position="23"/>
        <end position="137"/>
    </location>
</feature>
<gene>
    <name evidence="5" type="primary">LOC101861616</name>
</gene>
<keyword evidence="3" id="KW-0732">Signal</keyword>
<sequence>MQLNLVFVFPVLASLFSRMVHGTILCSSCRSDTEPSCETRPPTPKPCAKSSSGIVESCSTVKIYEKNSEAIHMFIRSCASSDRNGCFDSLPGYHTCAEICYTDGCNTASSPHTNFVLTLVCAVCLSFINVLAHFSIM</sequence>
<evidence type="ECO:0000256" key="2">
    <source>
        <dbReference type="SAM" id="Phobius"/>
    </source>
</evidence>
<dbReference type="InterPro" id="IPR045860">
    <property type="entry name" value="Snake_toxin-like_sf"/>
</dbReference>
<protein>
    <submittedName>
        <fullName evidence="5">Uncharacterized protein LOC101861616</fullName>
    </submittedName>
</protein>
<evidence type="ECO:0000313" key="5">
    <source>
        <dbReference type="RefSeq" id="XP_005108856.1"/>
    </source>
</evidence>
<keyword evidence="4" id="KW-1185">Reference proteome</keyword>
<feature type="region of interest" description="Disordered" evidence="1">
    <location>
        <begin position="30"/>
        <end position="51"/>
    </location>
</feature>
<evidence type="ECO:0000313" key="4">
    <source>
        <dbReference type="Proteomes" id="UP000694888"/>
    </source>
</evidence>
<evidence type="ECO:0000256" key="1">
    <source>
        <dbReference type="SAM" id="MobiDB-lite"/>
    </source>
</evidence>
<accession>A0ABM0K4X9</accession>
<reference evidence="5" key="1">
    <citation type="submission" date="2025-08" db="UniProtKB">
        <authorList>
            <consortium name="RefSeq"/>
        </authorList>
    </citation>
    <scope>IDENTIFICATION</scope>
</reference>
<name>A0ABM0K4X9_APLCA</name>
<dbReference type="SUPFAM" id="SSF57302">
    <property type="entry name" value="Snake toxin-like"/>
    <property type="match status" value="1"/>
</dbReference>
<dbReference type="Proteomes" id="UP000694888">
    <property type="component" value="Unplaced"/>
</dbReference>
<dbReference type="RefSeq" id="XP_005108856.1">
    <property type="nucleotide sequence ID" value="XM_005108799.3"/>
</dbReference>
<feature type="transmembrane region" description="Helical" evidence="2">
    <location>
        <begin position="115"/>
        <end position="136"/>
    </location>
</feature>
<organism evidence="4 5">
    <name type="scientific">Aplysia californica</name>
    <name type="common">California sea hare</name>
    <dbReference type="NCBI Taxonomy" id="6500"/>
    <lineage>
        <taxon>Eukaryota</taxon>
        <taxon>Metazoa</taxon>
        <taxon>Spiralia</taxon>
        <taxon>Lophotrochozoa</taxon>
        <taxon>Mollusca</taxon>
        <taxon>Gastropoda</taxon>
        <taxon>Heterobranchia</taxon>
        <taxon>Euthyneura</taxon>
        <taxon>Tectipleura</taxon>
        <taxon>Aplysiida</taxon>
        <taxon>Aplysioidea</taxon>
        <taxon>Aplysiidae</taxon>
        <taxon>Aplysia</taxon>
    </lineage>
</organism>
<evidence type="ECO:0000256" key="3">
    <source>
        <dbReference type="SAM" id="SignalP"/>
    </source>
</evidence>
<proteinExistence type="predicted"/>
<feature type="signal peptide" evidence="3">
    <location>
        <begin position="1"/>
        <end position="22"/>
    </location>
</feature>